<evidence type="ECO:0008006" key="4">
    <source>
        <dbReference type="Google" id="ProtNLM"/>
    </source>
</evidence>
<dbReference type="EMBL" id="CP034562">
    <property type="protein sequence ID" value="AZQ60791.1"/>
    <property type="molecule type" value="Genomic_DNA"/>
</dbReference>
<keyword evidence="1" id="KW-1133">Transmembrane helix</keyword>
<keyword evidence="3" id="KW-1185">Reference proteome</keyword>
<evidence type="ECO:0000313" key="3">
    <source>
        <dbReference type="Proteomes" id="UP000267268"/>
    </source>
</evidence>
<feature type="transmembrane region" description="Helical" evidence="1">
    <location>
        <begin position="54"/>
        <end position="75"/>
    </location>
</feature>
<evidence type="ECO:0000313" key="2">
    <source>
        <dbReference type="EMBL" id="AZQ60791.1"/>
    </source>
</evidence>
<dbReference type="KEGG" id="fll:EI427_00760"/>
<sequence>MTIGLFLLIRTIDYDTPRFFGVIKELSRLSYGVYLSHLFFVGLTWTFIVQPMGLSTPISILLITTLTWLASYVLVKVLSYLPKSKYFIG</sequence>
<accession>A0A3S9NXV2</accession>
<dbReference type="Proteomes" id="UP000267268">
    <property type="component" value="Chromosome 1"/>
</dbReference>
<protein>
    <recommendedName>
        <fullName evidence="4">Acyltransferase</fullName>
    </recommendedName>
</protein>
<gene>
    <name evidence="2" type="ORF">EI427_00760</name>
</gene>
<keyword evidence="1" id="KW-0472">Membrane</keyword>
<proteinExistence type="predicted"/>
<organism evidence="2 3">
    <name type="scientific">Flammeovirga pectinis</name>
    <dbReference type="NCBI Taxonomy" id="2494373"/>
    <lineage>
        <taxon>Bacteria</taxon>
        <taxon>Pseudomonadati</taxon>
        <taxon>Bacteroidota</taxon>
        <taxon>Cytophagia</taxon>
        <taxon>Cytophagales</taxon>
        <taxon>Flammeovirgaceae</taxon>
        <taxon>Flammeovirga</taxon>
    </lineage>
</organism>
<reference evidence="2 3" key="1">
    <citation type="submission" date="2018-12" db="EMBL/GenBank/DDBJ databases">
        <title>Flammeovirga pectinis sp. nov., isolated from the gut of the Korean scallop, Patinopecten yessoensis.</title>
        <authorList>
            <person name="Bae J.-W."/>
            <person name="Jeong Y.-S."/>
            <person name="Kang W."/>
        </authorList>
    </citation>
    <scope>NUCLEOTIDE SEQUENCE [LARGE SCALE GENOMIC DNA]</scope>
    <source>
        <strain evidence="2 3">L12M1</strain>
    </source>
</reference>
<dbReference type="OrthoDB" id="9810469at2"/>
<keyword evidence="1" id="KW-0812">Transmembrane</keyword>
<evidence type="ECO:0000256" key="1">
    <source>
        <dbReference type="SAM" id="Phobius"/>
    </source>
</evidence>
<dbReference type="AlphaFoldDB" id="A0A3S9NXV2"/>
<feature type="transmembrane region" description="Helical" evidence="1">
    <location>
        <begin position="29"/>
        <end position="48"/>
    </location>
</feature>
<name>A0A3S9NXV2_9BACT</name>